<proteinExistence type="predicted"/>
<dbReference type="GO" id="GO:0004674">
    <property type="term" value="F:protein serine/threonine kinase activity"/>
    <property type="evidence" value="ECO:0007669"/>
    <property type="project" value="UniProtKB-EC"/>
</dbReference>
<dbReference type="EMBL" id="FLQZ01000050">
    <property type="protein sequence ID" value="SBT13689.1"/>
    <property type="molecule type" value="Genomic_DNA"/>
</dbReference>
<keyword evidence="2 5" id="KW-0547">Nucleotide-binding</keyword>
<dbReference type="SMART" id="SM00220">
    <property type="entry name" value="S_TKc"/>
    <property type="match status" value="1"/>
</dbReference>
<dbReference type="PROSITE" id="PS50011">
    <property type="entry name" value="PROTEIN_KINASE_DOM"/>
    <property type="match status" value="1"/>
</dbReference>
<evidence type="ECO:0000259" key="7">
    <source>
        <dbReference type="PROSITE" id="PS50011"/>
    </source>
</evidence>
<feature type="binding site" evidence="5">
    <location>
        <position position="116"/>
    </location>
    <ligand>
        <name>ATP</name>
        <dbReference type="ChEBI" id="CHEBI:30616"/>
    </ligand>
</feature>
<sequence>MLLASKMNTDLGSTEIFYQMIDMDPKNWRSMLSELNQGSPEVAQRVSDLLVAHDQQCLSELLDVHLSSSTFKIQSFENDLVDGRYLIGHELGKGGFGVVYFASRCDHLFEHNYAVKFFNSEAFDILGEETLFTEAQIMANLSHSNITKVYDAGLHKGFAYIVAEYVDGCLLDEYLSSTPLSFDQKLILFRDICSAIEYAHELKVLHADLKPENILINSHGIPKIIDFNLTQTLRCSSEPLGNSFRAASRTYASPEQIVSGSLDERSDVFSLGRILQEMFPNDTAPRDLVRVYQYATNLNRTRRYQSVRDLASDIENVRCCYPLNYRNQHCIYRATKFIQRYPASTVYASFIIAILTTALIALSIEAKNLSRQKLQLDSIIYDATSMVYPLNNSLLDWDEIIRSRNNIVVDVDVYGEGINSEVNRELFNETLYDSWIATGDIEPIID</sequence>
<evidence type="ECO:0000256" key="3">
    <source>
        <dbReference type="ARBA" id="ARBA00022777"/>
    </source>
</evidence>
<dbReference type="Gene3D" id="3.30.200.20">
    <property type="entry name" value="Phosphorylase Kinase, domain 1"/>
    <property type="match status" value="1"/>
</dbReference>
<dbReference type="AlphaFoldDB" id="A0A1C3JEX3"/>
<dbReference type="PROSITE" id="PS00107">
    <property type="entry name" value="PROTEIN_KINASE_ATP"/>
    <property type="match status" value="1"/>
</dbReference>
<dbReference type="InterPro" id="IPR017441">
    <property type="entry name" value="Protein_kinase_ATP_BS"/>
</dbReference>
<reference evidence="9" key="1">
    <citation type="submission" date="2016-06" db="EMBL/GenBank/DDBJ databases">
        <authorList>
            <person name="Rodrigo-Torres L."/>
            <person name="Arahal D.R."/>
        </authorList>
    </citation>
    <scope>NUCLEOTIDE SEQUENCE [LARGE SCALE GENOMIC DNA]</scope>
    <source>
        <strain evidence="9">CECT 7224</strain>
    </source>
</reference>
<dbReference type="PANTHER" id="PTHR43289:SF6">
    <property type="entry name" value="SERINE_THREONINE-PROTEIN KINASE NEKL-3"/>
    <property type="match status" value="1"/>
</dbReference>
<dbReference type="SUPFAM" id="SSF56112">
    <property type="entry name" value="Protein kinase-like (PK-like)"/>
    <property type="match status" value="1"/>
</dbReference>
<keyword evidence="4 5" id="KW-0067">ATP-binding</keyword>
<dbReference type="CDD" id="cd14014">
    <property type="entry name" value="STKc_PknB_like"/>
    <property type="match status" value="1"/>
</dbReference>
<accession>A0A1C3JEX3</accession>
<dbReference type="Proteomes" id="UP000092819">
    <property type="component" value="Unassembled WGS sequence"/>
</dbReference>
<keyword evidence="1 8" id="KW-0808">Transferase</keyword>
<keyword evidence="6" id="KW-0812">Transmembrane</keyword>
<evidence type="ECO:0000256" key="5">
    <source>
        <dbReference type="PROSITE-ProRule" id="PRU10141"/>
    </source>
</evidence>
<keyword evidence="6" id="KW-1133">Transmembrane helix</keyword>
<dbReference type="EC" id="2.7.11.1" evidence="8"/>
<keyword evidence="3 8" id="KW-0418">Kinase</keyword>
<feature type="domain" description="Protein kinase" evidence="7">
    <location>
        <begin position="85"/>
        <end position="395"/>
    </location>
</feature>
<dbReference type="GO" id="GO:0005524">
    <property type="term" value="F:ATP binding"/>
    <property type="evidence" value="ECO:0007669"/>
    <property type="project" value="UniProtKB-UniRule"/>
</dbReference>
<organism evidence="8 9">
    <name type="scientific">Vibrio celticus</name>
    <dbReference type="NCBI Taxonomy" id="446372"/>
    <lineage>
        <taxon>Bacteria</taxon>
        <taxon>Pseudomonadati</taxon>
        <taxon>Pseudomonadota</taxon>
        <taxon>Gammaproteobacteria</taxon>
        <taxon>Vibrionales</taxon>
        <taxon>Vibrionaceae</taxon>
        <taxon>Vibrio</taxon>
    </lineage>
</organism>
<dbReference type="InterPro" id="IPR011009">
    <property type="entry name" value="Kinase-like_dom_sf"/>
</dbReference>
<dbReference type="PROSITE" id="PS00108">
    <property type="entry name" value="PROTEIN_KINASE_ST"/>
    <property type="match status" value="1"/>
</dbReference>
<evidence type="ECO:0000256" key="2">
    <source>
        <dbReference type="ARBA" id="ARBA00022741"/>
    </source>
</evidence>
<evidence type="ECO:0000313" key="9">
    <source>
        <dbReference type="Proteomes" id="UP000092819"/>
    </source>
</evidence>
<feature type="transmembrane region" description="Helical" evidence="6">
    <location>
        <begin position="346"/>
        <end position="364"/>
    </location>
</feature>
<protein>
    <submittedName>
        <fullName evidence="8">Serine/threonine-protein kinase PrkC</fullName>
        <ecNumber evidence="8">2.7.11.1</ecNumber>
    </submittedName>
</protein>
<dbReference type="Pfam" id="PF00069">
    <property type="entry name" value="Pkinase"/>
    <property type="match status" value="1"/>
</dbReference>
<evidence type="ECO:0000256" key="6">
    <source>
        <dbReference type="SAM" id="Phobius"/>
    </source>
</evidence>
<keyword evidence="6" id="KW-0472">Membrane</keyword>
<evidence type="ECO:0000313" key="8">
    <source>
        <dbReference type="EMBL" id="SBT13689.1"/>
    </source>
</evidence>
<name>A0A1C3JEX3_9VIBR</name>
<dbReference type="PANTHER" id="PTHR43289">
    <property type="entry name" value="MITOGEN-ACTIVATED PROTEIN KINASE KINASE KINASE 20-RELATED"/>
    <property type="match status" value="1"/>
</dbReference>
<dbReference type="InterPro" id="IPR008271">
    <property type="entry name" value="Ser/Thr_kinase_AS"/>
</dbReference>
<evidence type="ECO:0000256" key="4">
    <source>
        <dbReference type="ARBA" id="ARBA00022840"/>
    </source>
</evidence>
<gene>
    <name evidence="8" type="primary">prkC_1</name>
    <name evidence="8" type="ORF">VCE7224_02439</name>
</gene>
<evidence type="ECO:0000256" key="1">
    <source>
        <dbReference type="ARBA" id="ARBA00022679"/>
    </source>
</evidence>
<keyword evidence="9" id="KW-1185">Reference proteome</keyword>
<dbReference type="Gene3D" id="1.10.510.10">
    <property type="entry name" value="Transferase(Phosphotransferase) domain 1"/>
    <property type="match status" value="1"/>
</dbReference>
<dbReference type="InterPro" id="IPR000719">
    <property type="entry name" value="Prot_kinase_dom"/>
</dbReference>